<feature type="compositionally biased region" description="Acidic residues" evidence="1">
    <location>
        <begin position="64"/>
        <end position="85"/>
    </location>
</feature>
<accession>A0A9N7UAI3</accession>
<protein>
    <submittedName>
        <fullName evidence="2">Uncharacterized protein</fullName>
    </submittedName>
</protein>
<organism evidence="2 3">
    <name type="scientific">Pleuronectes platessa</name>
    <name type="common">European plaice</name>
    <dbReference type="NCBI Taxonomy" id="8262"/>
    <lineage>
        <taxon>Eukaryota</taxon>
        <taxon>Metazoa</taxon>
        <taxon>Chordata</taxon>
        <taxon>Craniata</taxon>
        <taxon>Vertebrata</taxon>
        <taxon>Euteleostomi</taxon>
        <taxon>Actinopterygii</taxon>
        <taxon>Neopterygii</taxon>
        <taxon>Teleostei</taxon>
        <taxon>Neoteleostei</taxon>
        <taxon>Acanthomorphata</taxon>
        <taxon>Carangaria</taxon>
        <taxon>Pleuronectiformes</taxon>
        <taxon>Pleuronectoidei</taxon>
        <taxon>Pleuronectidae</taxon>
        <taxon>Pleuronectes</taxon>
    </lineage>
</organism>
<gene>
    <name evidence="2" type="ORF">PLEPLA_LOCUS15284</name>
</gene>
<evidence type="ECO:0000313" key="2">
    <source>
        <dbReference type="EMBL" id="CAB1427345.1"/>
    </source>
</evidence>
<dbReference type="Proteomes" id="UP001153269">
    <property type="component" value="Unassembled WGS sequence"/>
</dbReference>
<proteinExistence type="predicted"/>
<feature type="region of interest" description="Disordered" evidence="1">
    <location>
        <begin position="44"/>
        <end position="85"/>
    </location>
</feature>
<dbReference type="AlphaFoldDB" id="A0A9N7UAI3"/>
<keyword evidence="3" id="KW-1185">Reference proteome</keyword>
<evidence type="ECO:0000256" key="1">
    <source>
        <dbReference type="SAM" id="MobiDB-lite"/>
    </source>
</evidence>
<comment type="caution">
    <text evidence="2">The sequence shown here is derived from an EMBL/GenBank/DDBJ whole genome shotgun (WGS) entry which is preliminary data.</text>
</comment>
<reference evidence="2" key="1">
    <citation type="submission" date="2020-03" db="EMBL/GenBank/DDBJ databases">
        <authorList>
            <person name="Weist P."/>
        </authorList>
    </citation>
    <scope>NUCLEOTIDE SEQUENCE</scope>
</reference>
<evidence type="ECO:0000313" key="3">
    <source>
        <dbReference type="Proteomes" id="UP001153269"/>
    </source>
</evidence>
<sequence length="85" mass="10117">MRISWALRTTGRHLRVDVMRYRYELAQACRLLGCMEIRRNTAEKQVMEERGRRRGKREGKMGKEEEESGAMGLDNEDSDEWDREP</sequence>
<name>A0A9N7UAI3_PLEPL</name>
<dbReference type="EMBL" id="CADEAL010000962">
    <property type="protein sequence ID" value="CAB1427345.1"/>
    <property type="molecule type" value="Genomic_DNA"/>
</dbReference>